<dbReference type="AlphaFoldDB" id="A0A8B8FDP1"/>
<dbReference type="OrthoDB" id="6604018at2759"/>
<evidence type="ECO:0000313" key="8">
    <source>
        <dbReference type="RefSeq" id="XP_025409004.1"/>
    </source>
</evidence>
<reference evidence="8" key="1">
    <citation type="submission" date="2025-08" db="UniProtKB">
        <authorList>
            <consortium name="RefSeq"/>
        </authorList>
    </citation>
    <scope>IDENTIFICATION</scope>
    <source>
        <tissue evidence="8">Whole body</tissue>
    </source>
</reference>
<feature type="domain" description="HIG1" evidence="6">
    <location>
        <begin position="21"/>
        <end position="112"/>
    </location>
</feature>
<dbReference type="GO" id="GO:0097250">
    <property type="term" value="P:mitochondrial respirasome assembly"/>
    <property type="evidence" value="ECO:0007669"/>
    <property type="project" value="TreeGrafter"/>
</dbReference>
<evidence type="ECO:0000256" key="1">
    <source>
        <dbReference type="ARBA" id="ARBA00004325"/>
    </source>
</evidence>
<protein>
    <submittedName>
        <fullName evidence="8">HIG1 domain family member 2A, mitochondrial</fullName>
    </submittedName>
</protein>
<dbReference type="GeneID" id="112682586"/>
<dbReference type="PROSITE" id="PS51503">
    <property type="entry name" value="HIG1"/>
    <property type="match status" value="1"/>
</dbReference>
<feature type="transmembrane region" description="Helical" evidence="5">
    <location>
        <begin position="85"/>
        <end position="103"/>
    </location>
</feature>
<evidence type="ECO:0000256" key="2">
    <source>
        <dbReference type="ARBA" id="ARBA00022692"/>
    </source>
</evidence>
<dbReference type="PANTHER" id="PTHR12297">
    <property type="entry name" value="HYPOXIA-INDUCBILE GENE 1 HIG1 -RELATED"/>
    <property type="match status" value="1"/>
</dbReference>
<sequence length="119" mass="13257">MSDPSKNENLPLEWLKFKIDKGKTPEYVARAQVEDVGNKFIRKFKENPLVPIGAVVTLGFLGVGLKSMYEGNRMKSQIMMRGRIAAQGFTVVAILGGLFLQGMKAVKEAEKDEQDEPLK</sequence>
<comment type="subcellular location">
    <subcellularLocation>
        <location evidence="1">Mitochondrion membrane</location>
    </subcellularLocation>
</comment>
<evidence type="ECO:0000313" key="7">
    <source>
        <dbReference type="Proteomes" id="UP000694846"/>
    </source>
</evidence>
<dbReference type="Proteomes" id="UP000694846">
    <property type="component" value="Unplaced"/>
</dbReference>
<proteinExistence type="predicted"/>
<evidence type="ECO:0000256" key="5">
    <source>
        <dbReference type="SAM" id="Phobius"/>
    </source>
</evidence>
<accession>A0A8B8FDP1</accession>
<name>A0A8B8FDP1_9HEMI</name>
<gene>
    <name evidence="8" type="primary">LOC112682586</name>
</gene>
<evidence type="ECO:0000256" key="4">
    <source>
        <dbReference type="ARBA" id="ARBA00023136"/>
    </source>
</evidence>
<dbReference type="Gene3D" id="6.10.140.1320">
    <property type="match status" value="1"/>
</dbReference>
<feature type="transmembrane region" description="Helical" evidence="5">
    <location>
        <begin position="48"/>
        <end position="65"/>
    </location>
</feature>
<dbReference type="InterPro" id="IPR050355">
    <property type="entry name" value="RCF1"/>
</dbReference>
<organism evidence="7 8">
    <name type="scientific">Sipha flava</name>
    <name type="common">yellow sugarcane aphid</name>
    <dbReference type="NCBI Taxonomy" id="143950"/>
    <lineage>
        <taxon>Eukaryota</taxon>
        <taxon>Metazoa</taxon>
        <taxon>Ecdysozoa</taxon>
        <taxon>Arthropoda</taxon>
        <taxon>Hexapoda</taxon>
        <taxon>Insecta</taxon>
        <taxon>Pterygota</taxon>
        <taxon>Neoptera</taxon>
        <taxon>Paraneoptera</taxon>
        <taxon>Hemiptera</taxon>
        <taxon>Sternorrhyncha</taxon>
        <taxon>Aphidomorpha</taxon>
        <taxon>Aphidoidea</taxon>
        <taxon>Aphididae</taxon>
        <taxon>Sipha</taxon>
    </lineage>
</organism>
<keyword evidence="7" id="KW-1185">Reference proteome</keyword>
<dbReference type="GO" id="GO:0031966">
    <property type="term" value="C:mitochondrial membrane"/>
    <property type="evidence" value="ECO:0007669"/>
    <property type="project" value="UniProtKB-SubCell"/>
</dbReference>
<keyword evidence="2 5" id="KW-0812">Transmembrane</keyword>
<keyword evidence="4 5" id="KW-0472">Membrane</keyword>
<dbReference type="Pfam" id="PF04588">
    <property type="entry name" value="HIG_1_N"/>
    <property type="match status" value="1"/>
</dbReference>
<keyword evidence="3 5" id="KW-1133">Transmembrane helix</keyword>
<dbReference type="RefSeq" id="XP_025409004.1">
    <property type="nucleotide sequence ID" value="XM_025553219.1"/>
</dbReference>
<dbReference type="InterPro" id="IPR007667">
    <property type="entry name" value="Hypoxia_induced_domain"/>
</dbReference>
<evidence type="ECO:0000256" key="3">
    <source>
        <dbReference type="ARBA" id="ARBA00022989"/>
    </source>
</evidence>
<evidence type="ECO:0000259" key="6">
    <source>
        <dbReference type="PROSITE" id="PS51503"/>
    </source>
</evidence>
<dbReference type="PANTHER" id="PTHR12297:SF18">
    <property type="entry name" value="HIG1 DOMAIN FAMILY MEMBER 2A"/>
    <property type="match status" value="1"/>
</dbReference>